<accession>A0ABR4BQW7</accession>
<dbReference type="Proteomes" id="UP001595075">
    <property type="component" value="Unassembled WGS sequence"/>
</dbReference>
<evidence type="ECO:0000259" key="2">
    <source>
        <dbReference type="Pfam" id="PF06985"/>
    </source>
</evidence>
<evidence type="ECO:0000313" key="3">
    <source>
        <dbReference type="EMBL" id="KAL2060089.1"/>
    </source>
</evidence>
<comment type="caution">
    <text evidence="3">The sequence shown here is derived from an EMBL/GenBank/DDBJ whole genome shotgun (WGS) entry which is preliminary data.</text>
</comment>
<evidence type="ECO:0000313" key="4">
    <source>
        <dbReference type="Proteomes" id="UP001595075"/>
    </source>
</evidence>
<dbReference type="PANTHER" id="PTHR33112:SF10">
    <property type="entry name" value="TOL"/>
    <property type="match status" value="1"/>
</dbReference>
<reference evidence="3 4" key="1">
    <citation type="journal article" date="2024" name="Commun. Biol.">
        <title>Comparative genomic analysis of thermophilic fungi reveals convergent evolutionary adaptations and gene losses.</title>
        <authorList>
            <person name="Steindorff A.S."/>
            <person name="Aguilar-Pontes M.V."/>
            <person name="Robinson A.J."/>
            <person name="Andreopoulos B."/>
            <person name="LaButti K."/>
            <person name="Kuo A."/>
            <person name="Mondo S."/>
            <person name="Riley R."/>
            <person name="Otillar R."/>
            <person name="Haridas S."/>
            <person name="Lipzen A."/>
            <person name="Grimwood J."/>
            <person name="Schmutz J."/>
            <person name="Clum A."/>
            <person name="Reid I.D."/>
            <person name="Moisan M.C."/>
            <person name="Butler G."/>
            <person name="Nguyen T.T.M."/>
            <person name="Dewar K."/>
            <person name="Conant G."/>
            <person name="Drula E."/>
            <person name="Henrissat B."/>
            <person name="Hansel C."/>
            <person name="Singer S."/>
            <person name="Hutchinson M.I."/>
            <person name="de Vries R.P."/>
            <person name="Natvig D.O."/>
            <person name="Powell A.J."/>
            <person name="Tsang A."/>
            <person name="Grigoriev I.V."/>
        </authorList>
    </citation>
    <scope>NUCLEOTIDE SEQUENCE [LARGE SCALE GENOMIC DNA]</scope>
    <source>
        <strain evidence="3 4">CBS 494.80</strain>
    </source>
</reference>
<evidence type="ECO:0000256" key="1">
    <source>
        <dbReference type="SAM" id="MobiDB-lite"/>
    </source>
</evidence>
<feature type="compositionally biased region" description="Basic and acidic residues" evidence="1">
    <location>
        <begin position="25"/>
        <end position="39"/>
    </location>
</feature>
<dbReference type="EMBL" id="JAZHXI010000024">
    <property type="protein sequence ID" value="KAL2060089.1"/>
    <property type="molecule type" value="Genomic_DNA"/>
</dbReference>
<proteinExistence type="predicted"/>
<feature type="region of interest" description="Disordered" evidence="1">
    <location>
        <begin position="1"/>
        <end position="42"/>
    </location>
</feature>
<dbReference type="PANTHER" id="PTHR33112">
    <property type="entry name" value="DOMAIN PROTEIN, PUTATIVE-RELATED"/>
    <property type="match status" value="1"/>
</dbReference>
<keyword evidence="4" id="KW-1185">Reference proteome</keyword>
<feature type="domain" description="Heterokaryon incompatibility" evidence="2">
    <location>
        <begin position="257"/>
        <end position="403"/>
    </location>
</feature>
<protein>
    <recommendedName>
        <fullName evidence="2">Heterokaryon incompatibility domain-containing protein</fullName>
    </recommendedName>
</protein>
<dbReference type="Pfam" id="PF06985">
    <property type="entry name" value="HET"/>
    <property type="match status" value="1"/>
</dbReference>
<dbReference type="InterPro" id="IPR010730">
    <property type="entry name" value="HET"/>
</dbReference>
<organism evidence="3 4">
    <name type="scientific">Oculimacula yallundae</name>
    <dbReference type="NCBI Taxonomy" id="86028"/>
    <lineage>
        <taxon>Eukaryota</taxon>
        <taxon>Fungi</taxon>
        <taxon>Dikarya</taxon>
        <taxon>Ascomycota</taxon>
        <taxon>Pezizomycotina</taxon>
        <taxon>Leotiomycetes</taxon>
        <taxon>Helotiales</taxon>
        <taxon>Ploettnerulaceae</taxon>
        <taxon>Oculimacula</taxon>
    </lineage>
</organism>
<gene>
    <name evidence="3" type="ORF">VTL71DRAFT_9911</name>
</gene>
<sequence>MRGPIPDAVGGMSGEDEGIGVSSELESKETDDESTHTESENYSTIRSLGIDSSKLCNYCSRLFDDWPNTQYYKNFPHHGSEKSLQDSAKAGCSMCYQFSISMVQTKTAHIKNETWSIKDIKHTLSVPKEFMDVVGIARFQTVKLKTDKDFWIDLMTPSFSAEEFEMRDGRGFEFRQRQLPCIVQDKKLLFEHSQLNKSLSTFDGLSRAKSWLNTCRSSHKKCNESNGPAFTPTRLVDLSGPHPRVRSFTREEPTVSYSTLSHCWGTTQRCVLTASELSAFHEEIPVAALPKTFEEALFVAKYAGFDFIWIDSLCIIQDSIEDWRKESSTMCDVYSNSGLNISATGAADGSGGMFYNRNQISLCQIDLQSANEEGVWFSCLAESFERISLHAMPLMSRAWVLQERLLSPRNLHFARDQLFWECNELHACELMPQTYQPGMALRMSSFKSGHGIFEILTAAMNWHRVVRTYNKCKLTMPKDKLVAIGGLARAMRRDCLGDYVAGMWRGMMEYQLCWRVFALERRPVGYRAPSWSWASVDGELRHMACYANHADTLVQEVLDVVVRTVSQDDPFGEVVSGVLSITADLLVACSGFKTEWAAAELKSPLITSPTVGKGYALQINKDLSNIPVHPDTLDDADTCIDPAQQIFLLPMYRGLGGRGAIGLLLVPTESKIAGRYRRIGFWESITLDLAQFDDVVLAAKERFGDALYASIAMNADGKERKVIEIV</sequence>
<name>A0ABR4BQW7_9HELO</name>